<dbReference type="VEuPathDB" id="FungiDB:DIURU_004085"/>
<dbReference type="RefSeq" id="XP_034011106.1">
    <property type="nucleotide sequence ID" value="XM_034156919.1"/>
</dbReference>
<evidence type="ECO:0000256" key="10">
    <source>
        <dbReference type="SAM" id="MobiDB-lite"/>
    </source>
</evidence>
<dbReference type="OrthoDB" id="448446at2759"/>
<protein>
    <recommendedName>
        <fullName evidence="9">rRNA biogenesis protein RRP36</fullName>
    </recommendedName>
</protein>
<feature type="compositionally biased region" description="Basic residues" evidence="10">
    <location>
        <begin position="98"/>
        <end position="116"/>
    </location>
</feature>
<evidence type="ECO:0000313" key="12">
    <source>
        <dbReference type="Proteomes" id="UP000449547"/>
    </source>
</evidence>
<evidence type="ECO:0000256" key="9">
    <source>
        <dbReference type="RuleBase" id="RU368027"/>
    </source>
</evidence>
<accession>A0A642UKT1</accession>
<feature type="compositionally biased region" description="Basic and acidic residues" evidence="10">
    <location>
        <begin position="267"/>
        <end position="280"/>
    </location>
</feature>
<dbReference type="InterPro" id="IPR009292">
    <property type="entry name" value="RRP36"/>
</dbReference>
<dbReference type="EMBL" id="SWFT01000120">
    <property type="protein sequence ID" value="KAA8899828.1"/>
    <property type="molecule type" value="Genomic_DNA"/>
</dbReference>
<reference evidence="11 12" key="1">
    <citation type="submission" date="2019-07" db="EMBL/GenBank/DDBJ databases">
        <title>Genome assembly of two rare yeast pathogens: Diutina rugosa and Trichomonascus ciferrii.</title>
        <authorList>
            <person name="Mixao V."/>
            <person name="Saus E."/>
            <person name="Hansen A."/>
            <person name="Lass-Flor C."/>
            <person name="Gabaldon T."/>
        </authorList>
    </citation>
    <scope>NUCLEOTIDE SEQUENCE [LARGE SCALE GENOMIC DNA]</scope>
    <source>
        <strain evidence="11 12">CBS 613</strain>
    </source>
</reference>
<evidence type="ECO:0000256" key="4">
    <source>
        <dbReference type="ARBA" id="ARBA00022552"/>
    </source>
</evidence>
<proteinExistence type="inferred from homology"/>
<dbReference type="GO" id="GO:0005730">
    <property type="term" value="C:nucleolus"/>
    <property type="evidence" value="ECO:0007669"/>
    <property type="project" value="UniProtKB-SubCell"/>
</dbReference>
<comment type="caution">
    <text evidence="11">The sequence shown here is derived from an EMBL/GenBank/DDBJ whole genome shotgun (WGS) entry which is preliminary data.</text>
</comment>
<dbReference type="GO" id="GO:0030686">
    <property type="term" value="C:90S preribosome"/>
    <property type="evidence" value="ECO:0007669"/>
    <property type="project" value="TreeGrafter"/>
</dbReference>
<dbReference type="Pfam" id="PF06102">
    <property type="entry name" value="RRP36"/>
    <property type="match status" value="1"/>
</dbReference>
<keyword evidence="5" id="KW-0175">Coiled coil</keyword>
<sequence>MSMKRVTPQKYHDASDDDDDLRFAPPSSEGDGDDDMATLSFGALNTARKQLAPPRRRGGASANDSSHDDDSDSDSDAPPEESTSASSSASSSASASASRKRHKHAPARSSTKKKVSVVRPIHGLDINPKYNPSKLYQDIRFDAAYGKADAAQARANYAFLDEYRESEIAEVKRLLKQPPGALADYDRRQLEYQAKSLQSRLDSLRAKDRDRQVLREFKSRVSKQGEGSKPFYLKNSDKRKLLQKARFEQMTPKQREKAVERKRKRRLGQEMRALEGDGFK</sequence>
<dbReference type="Proteomes" id="UP000449547">
    <property type="component" value="Unassembled WGS sequence"/>
</dbReference>
<evidence type="ECO:0000256" key="1">
    <source>
        <dbReference type="ARBA" id="ARBA00004604"/>
    </source>
</evidence>
<dbReference type="PANTHER" id="PTHR21738:SF0">
    <property type="entry name" value="RIBOSOMAL RNA PROCESSING PROTEIN 36 HOMOLOG"/>
    <property type="match status" value="1"/>
</dbReference>
<name>A0A642UKT1_DIURU</name>
<evidence type="ECO:0000256" key="5">
    <source>
        <dbReference type="ARBA" id="ARBA00023054"/>
    </source>
</evidence>
<dbReference type="GO" id="GO:0000462">
    <property type="term" value="P:maturation of SSU-rRNA from tricistronic rRNA transcript (SSU-rRNA, 5.8S rRNA, LSU-rRNA)"/>
    <property type="evidence" value="ECO:0007669"/>
    <property type="project" value="TreeGrafter"/>
</dbReference>
<evidence type="ECO:0000256" key="6">
    <source>
        <dbReference type="ARBA" id="ARBA00023242"/>
    </source>
</evidence>
<comment type="similarity">
    <text evidence="2 9">Belongs to the RRP36 family.</text>
</comment>
<gene>
    <name evidence="11" type="ORF">DIURU_004085</name>
</gene>
<keyword evidence="6 9" id="KW-0539">Nucleus</keyword>
<evidence type="ECO:0000256" key="8">
    <source>
        <dbReference type="ARBA" id="ARBA00025053"/>
    </source>
</evidence>
<dbReference type="AlphaFoldDB" id="A0A642UKT1"/>
<comment type="subunit">
    <text evidence="9">Associates with 90S and pre-40S pre-ribosomal particles.</text>
</comment>
<dbReference type="OMA" id="HMKSKQR"/>
<feature type="region of interest" description="Disordered" evidence="10">
    <location>
        <begin position="1"/>
        <end position="129"/>
    </location>
</feature>
<keyword evidence="3 9" id="KW-0690">Ribosome biogenesis</keyword>
<feature type="compositionally biased region" description="Acidic residues" evidence="10">
    <location>
        <begin position="67"/>
        <end position="79"/>
    </location>
</feature>
<comment type="subcellular location">
    <subcellularLocation>
        <location evidence="1 9">Nucleus</location>
        <location evidence="1 9">Nucleolus</location>
    </subcellularLocation>
</comment>
<evidence type="ECO:0000256" key="7">
    <source>
        <dbReference type="ARBA" id="ARBA00023274"/>
    </source>
</evidence>
<feature type="region of interest" description="Disordered" evidence="10">
    <location>
        <begin position="244"/>
        <end position="280"/>
    </location>
</feature>
<organism evidence="11 12">
    <name type="scientific">Diutina rugosa</name>
    <name type="common">Yeast</name>
    <name type="synonym">Candida rugosa</name>
    <dbReference type="NCBI Taxonomy" id="5481"/>
    <lineage>
        <taxon>Eukaryota</taxon>
        <taxon>Fungi</taxon>
        <taxon>Dikarya</taxon>
        <taxon>Ascomycota</taxon>
        <taxon>Saccharomycotina</taxon>
        <taxon>Pichiomycetes</taxon>
        <taxon>Debaryomycetaceae</taxon>
        <taxon>Diutina</taxon>
    </lineage>
</organism>
<evidence type="ECO:0000256" key="2">
    <source>
        <dbReference type="ARBA" id="ARBA00009418"/>
    </source>
</evidence>
<keyword evidence="7 9" id="KW-0687">Ribonucleoprotein</keyword>
<evidence type="ECO:0000256" key="3">
    <source>
        <dbReference type="ARBA" id="ARBA00022517"/>
    </source>
</evidence>
<evidence type="ECO:0000313" key="11">
    <source>
        <dbReference type="EMBL" id="KAA8899828.1"/>
    </source>
</evidence>
<comment type="function">
    <text evidence="8 9">Component of the 90S pre-ribosome involved in the maturation of rRNAs. Required for early cleavages of the pre-RNAs in the 40S ribosomal subunit maturation pathway.</text>
</comment>
<dbReference type="PANTHER" id="PTHR21738">
    <property type="entry name" value="RIBOSOMAL RNA PROCESSING PROTEIN 36 HOMOLOG"/>
    <property type="match status" value="1"/>
</dbReference>
<keyword evidence="12" id="KW-1185">Reference proteome</keyword>
<dbReference type="GeneID" id="54782736"/>
<feature type="compositionally biased region" description="Low complexity" evidence="10">
    <location>
        <begin position="84"/>
        <end position="97"/>
    </location>
</feature>
<keyword evidence="4 9" id="KW-0698">rRNA processing</keyword>